<name>A0A8S9SN24_BRACR</name>
<dbReference type="Proteomes" id="UP000712600">
    <property type="component" value="Unassembled WGS sequence"/>
</dbReference>
<evidence type="ECO:0000256" key="1">
    <source>
        <dbReference type="SAM" id="MobiDB-lite"/>
    </source>
</evidence>
<protein>
    <submittedName>
        <fullName evidence="2">Uncharacterized protein</fullName>
    </submittedName>
</protein>
<evidence type="ECO:0000313" key="2">
    <source>
        <dbReference type="EMBL" id="KAF3603462.1"/>
    </source>
</evidence>
<dbReference type="AlphaFoldDB" id="A0A8S9SN24"/>
<gene>
    <name evidence="2" type="ORF">F2Q69_00037073</name>
</gene>
<proteinExistence type="predicted"/>
<feature type="region of interest" description="Disordered" evidence="1">
    <location>
        <begin position="116"/>
        <end position="139"/>
    </location>
</feature>
<evidence type="ECO:0000313" key="3">
    <source>
        <dbReference type="Proteomes" id="UP000712600"/>
    </source>
</evidence>
<sequence length="196" mass="22157">MNTGLGPTDVYHIDLPASCNINEEDCSIPIPQSELDQSKVGLIKPDRHVGHVIWIVLVRLRRQLSSGTAKAVQEQLELLGVTGKTVKDGYRLIRNCLRAVTDGFGAQKQLWDGYGQLRPRREKEPRERKTDRKEREMAGRPIGVSANGRRSVWRTETPSDPNAIGSRLGYRETMILDRRDGAWVLIIDRHTVSDHV</sequence>
<accession>A0A8S9SN24</accession>
<comment type="caution">
    <text evidence="2">The sequence shown here is derived from an EMBL/GenBank/DDBJ whole genome shotgun (WGS) entry which is preliminary data.</text>
</comment>
<dbReference type="EMBL" id="QGKX02000004">
    <property type="protein sequence ID" value="KAF3603462.1"/>
    <property type="molecule type" value="Genomic_DNA"/>
</dbReference>
<feature type="compositionally biased region" description="Basic and acidic residues" evidence="1">
    <location>
        <begin position="119"/>
        <end position="138"/>
    </location>
</feature>
<organism evidence="2 3">
    <name type="scientific">Brassica cretica</name>
    <name type="common">Mustard</name>
    <dbReference type="NCBI Taxonomy" id="69181"/>
    <lineage>
        <taxon>Eukaryota</taxon>
        <taxon>Viridiplantae</taxon>
        <taxon>Streptophyta</taxon>
        <taxon>Embryophyta</taxon>
        <taxon>Tracheophyta</taxon>
        <taxon>Spermatophyta</taxon>
        <taxon>Magnoliopsida</taxon>
        <taxon>eudicotyledons</taxon>
        <taxon>Gunneridae</taxon>
        <taxon>Pentapetalae</taxon>
        <taxon>rosids</taxon>
        <taxon>malvids</taxon>
        <taxon>Brassicales</taxon>
        <taxon>Brassicaceae</taxon>
        <taxon>Brassiceae</taxon>
        <taxon>Brassica</taxon>
    </lineage>
</organism>
<reference evidence="2" key="1">
    <citation type="submission" date="2019-12" db="EMBL/GenBank/DDBJ databases">
        <title>Genome sequencing and annotation of Brassica cretica.</title>
        <authorList>
            <person name="Studholme D.J."/>
            <person name="Sarris P."/>
        </authorList>
    </citation>
    <scope>NUCLEOTIDE SEQUENCE</scope>
    <source>
        <strain evidence="2">PFS-109/04</strain>
        <tissue evidence="2">Leaf</tissue>
    </source>
</reference>